<protein>
    <submittedName>
        <fullName evidence="2">Uncharacterized protein</fullName>
    </submittedName>
</protein>
<evidence type="ECO:0000313" key="2">
    <source>
        <dbReference type="EMBL" id="CAJ0589318.1"/>
    </source>
</evidence>
<feature type="chain" id="PRO_5041263955" evidence="1">
    <location>
        <begin position="20"/>
        <end position="140"/>
    </location>
</feature>
<evidence type="ECO:0000313" key="3">
    <source>
        <dbReference type="Proteomes" id="UP001176961"/>
    </source>
</evidence>
<dbReference type="AlphaFoldDB" id="A0AA36DMS9"/>
<feature type="signal peptide" evidence="1">
    <location>
        <begin position="1"/>
        <end position="19"/>
    </location>
</feature>
<gene>
    <name evidence="2" type="ORF">CYNAS_LOCUS1301</name>
</gene>
<keyword evidence="1" id="KW-0732">Signal</keyword>
<accession>A0AA36DMS9</accession>
<comment type="caution">
    <text evidence="2">The sequence shown here is derived from an EMBL/GenBank/DDBJ whole genome shotgun (WGS) entry which is preliminary data.</text>
</comment>
<dbReference type="EMBL" id="CATQJL010000001">
    <property type="protein sequence ID" value="CAJ0589318.1"/>
    <property type="molecule type" value="Genomic_DNA"/>
</dbReference>
<proteinExistence type="predicted"/>
<dbReference type="Proteomes" id="UP001176961">
    <property type="component" value="Unassembled WGS sequence"/>
</dbReference>
<organism evidence="2 3">
    <name type="scientific">Cylicocyclus nassatus</name>
    <name type="common">Nematode worm</name>
    <dbReference type="NCBI Taxonomy" id="53992"/>
    <lineage>
        <taxon>Eukaryota</taxon>
        <taxon>Metazoa</taxon>
        <taxon>Ecdysozoa</taxon>
        <taxon>Nematoda</taxon>
        <taxon>Chromadorea</taxon>
        <taxon>Rhabditida</taxon>
        <taxon>Rhabditina</taxon>
        <taxon>Rhabditomorpha</taxon>
        <taxon>Strongyloidea</taxon>
        <taxon>Strongylidae</taxon>
        <taxon>Cylicocyclus</taxon>
    </lineage>
</organism>
<sequence>MLFEIFAFYLYFIRVPILAAPPPTTRSDDPRLKSELDKINECFGHGEFDVKWNVYVLKLALALKFCCDCGEPLKDVIGAKWPTGVGDLYLAVTVNEGIFHTLAIEEGRSEREQAIRSKIYTVRSQFHILTEIAFAFTGFL</sequence>
<name>A0AA36DMS9_CYLNA</name>
<keyword evidence="3" id="KW-1185">Reference proteome</keyword>
<evidence type="ECO:0000256" key="1">
    <source>
        <dbReference type="SAM" id="SignalP"/>
    </source>
</evidence>
<reference evidence="2" key="1">
    <citation type="submission" date="2023-07" db="EMBL/GenBank/DDBJ databases">
        <authorList>
            <consortium name="CYATHOMIX"/>
        </authorList>
    </citation>
    <scope>NUCLEOTIDE SEQUENCE</scope>
    <source>
        <strain evidence="2">N/A</strain>
    </source>
</reference>